<feature type="region of interest" description="Disordered" evidence="1">
    <location>
        <begin position="164"/>
        <end position="192"/>
    </location>
</feature>
<dbReference type="InterPro" id="IPR036388">
    <property type="entry name" value="WH-like_DNA-bd_sf"/>
</dbReference>
<dbReference type="InterPro" id="IPR005149">
    <property type="entry name" value="Tscrpt_reg_PadR_N"/>
</dbReference>
<dbReference type="AlphaFoldDB" id="A0AB39BKV5"/>
<dbReference type="RefSeq" id="WP_368499629.1">
    <property type="nucleotide sequence ID" value="NZ_CP162511.1"/>
</dbReference>
<sequence length="192" mass="20653">MSVRAGILALLSEGDAYGLQLHGELEQRTDRVGRVNVGQIYSTLERLSGADLVAAAGSTSDGLPLYRITELGRAEADTWFGASEVDSPTAWPDMVFKVLLCTSLGRPESSALLDGYGRAWRAQLDETQLDETQRDAAPPQADAAALARASLAHAAVRWLDTLASLPGGLPSLARELRSERPRRGRRPATTQE</sequence>
<evidence type="ECO:0000313" key="3">
    <source>
        <dbReference type="EMBL" id="XDI07252.1"/>
    </source>
</evidence>
<dbReference type="Gene3D" id="1.10.10.10">
    <property type="entry name" value="Winged helix-like DNA-binding domain superfamily/Winged helix DNA-binding domain"/>
    <property type="match status" value="1"/>
</dbReference>
<organism evidence="3">
    <name type="scientific">Herbiconiux sp. A18JL235</name>
    <dbReference type="NCBI Taxonomy" id="3152363"/>
    <lineage>
        <taxon>Bacteria</taxon>
        <taxon>Bacillati</taxon>
        <taxon>Actinomycetota</taxon>
        <taxon>Actinomycetes</taxon>
        <taxon>Micrococcales</taxon>
        <taxon>Microbacteriaceae</taxon>
        <taxon>Herbiconiux</taxon>
    </lineage>
</organism>
<gene>
    <name evidence="3" type="ORF">ABFY20_09170</name>
</gene>
<evidence type="ECO:0000259" key="2">
    <source>
        <dbReference type="Pfam" id="PF03551"/>
    </source>
</evidence>
<dbReference type="Pfam" id="PF03551">
    <property type="entry name" value="PadR"/>
    <property type="match status" value="1"/>
</dbReference>
<dbReference type="EMBL" id="CP162511">
    <property type="protein sequence ID" value="XDI07252.1"/>
    <property type="molecule type" value="Genomic_DNA"/>
</dbReference>
<dbReference type="InterPro" id="IPR036390">
    <property type="entry name" value="WH_DNA-bd_sf"/>
</dbReference>
<proteinExistence type="predicted"/>
<name>A0AB39BKV5_9MICO</name>
<evidence type="ECO:0000256" key="1">
    <source>
        <dbReference type="SAM" id="MobiDB-lite"/>
    </source>
</evidence>
<dbReference type="SUPFAM" id="SSF46785">
    <property type="entry name" value="Winged helix' DNA-binding domain"/>
    <property type="match status" value="1"/>
</dbReference>
<reference evidence="3" key="1">
    <citation type="submission" date="2024-05" db="EMBL/GenBank/DDBJ databases">
        <title>Herbiconiux sp. A18JL235.</title>
        <authorList>
            <person name="Zhang G."/>
        </authorList>
    </citation>
    <scope>NUCLEOTIDE SEQUENCE</scope>
    <source>
        <strain evidence="3">A18JL235</strain>
    </source>
</reference>
<feature type="domain" description="Transcription regulator PadR N-terminal" evidence="2">
    <location>
        <begin position="7"/>
        <end position="76"/>
    </location>
</feature>
<dbReference type="PANTHER" id="PTHR43252:SF2">
    <property type="entry name" value="TRANSCRIPTION REGULATOR, PADR-LIKE FAMILY"/>
    <property type="match status" value="1"/>
</dbReference>
<dbReference type="PANTHER" id="PTHR43252">
    <property type="entry name" value="TRANSCRIPTIONAL REGULATOR YQJI"/>
    <property type="match status" value="1"/>
</dbReference>
<accession>A0AB39BKV5</accession>
<protein>
    <submittedName>
        <fullName evidence="3">PadR family transcriptional regulator</fullName>
    </submittedName>
</protein>